<evidence type="ECO:0000313" key="6">
    <source>
        <dbReference type="EMBL" id="MDZ5474575.1"/>
    </source>
</evidence>
<organism evidence="6 7">
    <name type="scientific">Robertmurraya mangrovi</name>
    <dbReference type="NCBI Taxonomy" id="3098077"/>
    <lineage>
        <taxon>Bacteria</taxon>
        <taxon>Bacillati</taxon>
        <taxon>Bacillota</taxon>
        <taxon>Bacilli</taxon>
        <taxon>Bacillales</taxon>
        <taxon>Bacillaceae</taxon>
        <taxon>Robertmurraya</taxon>
    </lineage>
</organism>
<dbReference type="InterPro" id="IPR002645">
    <property type="entry name" value="STAS_dom"/>
</dbReference>
<dbReference type="EMBL" id="JAXOFX010000029">
    <property type="protein sequence ID" value="MDZ5474575.1"/>
    <property type="molecule type" value="Genomic_DNA"/>
</dbReference>
<feature type="domain" description="STAS" evidence="5">
    <location>
        <begin position="3"/>
        <end position="108"/>
    </location>
</feature>
<dbReference type="InterPro" id="IPR003658">
    <property type="entry name" value="Anti-sigma_ant"/>
</dbReference>
<name>A0ABU5J576_9BACI</name>
<dbReference type="CDD" id="cd07043">
    <property type="entry name" value="STAS_anti-anti-sigma_factors"/>
    <property type="match status" value="1"/>
</dbReference>
<comment type="similarity">
    <text evidence="1 4">Belongs to the anti-sigma-factor antagonist family.</text>
</comment>
<protein>
    <recommendedName>
        <fullName evidence="4">Anti-sigma factor antagonist</fullName>
    </recommendedName>
</protein>
<comment type="function">
    <text evidence="3">Positive regulator of sigma-B activity. Non-phosphorylated RsbV binds to RsbW, preventing its association with sigma-B. When phosphorylated, releases RsbW, which is then free to complex with and inactivate sigma-B.</text>
</comment>
<proteinExistence type="inferred from homology"/>
<accession>A0ABU5J576</accession>
<evidence type="ECO:0000256" key="1">
    <source>
        <dbReference type="ARBA" id="ARBA00009013"/>
    </source>
</evidence>
<dbReference type="PROSITE" id="PS50801">
    <property type="entry name" value="STAS"/>
    <property type="match status" value="1"/>
</dbReference>
<dbReference type="SUPFAM" id="SSF52091">
    <property type="entry name" value="SpoIIaa-like"/>
    <property type="match status" value="1"/>
</dbReference>
<dbReference type="Pfam" id="PF01740">
    <property type="entry name" value="STAS"/>
    <property type="match status" value="1"/>
</dbReference>
<dbReference type="Proteomes" id="UP001290455">
    <property type="component" value="Unassembled WGS sequence"/>
</dbReference>
<evidence type="ECO:0000256" key="2">
    <source>
        <dbReference type="ARBA" id="ARBA00022553"/>
    </source>
</evidence>
<dbReference type="PANTHER" id="PTHR33495">
    <property type="entry name" value="ANTI-SIGMA FACTOR ANTAGONIST TM_1081-RELATED-RELATED"/>
    <property type="match status" value="1"/>
</dbReference>
<gene>
    <name evidence="6" type="ORF">SM124_23195</name>
</gene>
<sequence length="108" mass="12126">MNIKIDVIENDHSVEAKVSGEIDVYTAPKVRETLFPISEREGITLRVDLTDVSYMDSTGLGVFVGIFKNIRAHNGTFQLRGLSDRLKRLFEITGLADIIDINCQNEVE</sequence>
<reference evidence="6 7" key="1">
    <citation type="submission" date="2023-11" db="EMBL/GenBank/DDBJ databases">
        <title>Bacillus jintuensis, isolated from a mudflat on the Beibu Gulf coast.</title>
        <authorList>
            <person name="Li M."/>
        </authorList>
    </citation>
    <scope>NUCLEOTIDE SEQUENCE [LARGE SCALE GENOMIC DNA]</scope>
    <source>
        <strain evidence="6 7">31A1R</strain>
    </source>
</reference>
<evidence type="ECO:0000259" key="5">
    <source>
        <dbReference type="PROSITE" id="PS50801"/>
    </source>
</evidence>
<evidence type="ECO:0000313" key="7">
    <source>
        <dbReference type="Proteomes" id="UP001290455"/>
    </source>
</evidence>
<dbReference type="Gene3D" id="3.30.750.24">
    <property type="entry name" value="STAS domain"/>
    <property type="match status" value="1"/>
</dbReference>
<dbReference type="InterPro" id="IPR036513">
    <property type="entry name" value="STAS_dom_sf"/>
</dbReference>
<evidence type="ECO:0000256" key="3">
    <source>
        <dbReference type="ARBA" id="ARBA00024670"/>
    </source>
</evidence>
<dbReference type="NCBIfam" id="TIGR00377">
    <property type="entry name" value="ant_ant_sig"/>
    <property type="match status" value="1"/>
</dbReference>
<comment type="caution">
    <text evidence="6">The sequence shown here is derived from an EMBL/GenBank/DDBJ whole genome shotgun (WGS) entry which is preliminary data.</text>
</comment>
<evidence type="ECO:0000256" key="4">
    <source>
        <dbReference type="RuleBase" id="RU003749"/>
    </source>
</evidence>
<keyword evidence="2" id="KW-0597">Phosphoprotein</keyword>
<dbReference type="PANTHER" id="PTHR33495:SF9">
    <property type="entry name" value="ANTI-SIGMA-B FACTOR ANTAGONIST"/>
    <property type="match status" value="1"/>
</dbReference>
<dbReference type="RefSeq" id="WP_322448856.1">
    <property type="nucleotide sequence ID" value="NZ_JAXOFX010000029.1"/>
</dbReference>
<keyword evidence="7" id="KW-1185">Reference proteome</keyword>